<dbReference type="InterPro" id="IPR038765">
    <property type="entry name" value="Papain-like_cys_pep_sf"/>
</dbReference>
<sequence length="379" mass="41477">MNWPALPLAAAVGLATVAVDASSILSCAGAYDHDSNKILMIGWRGLNSDACLYETVEDARVTMTAYLWNNVMVYDIPRAISLGFSPSANSASDTNVIAVEEQRKLQSLQTQPCIDGLSDGILNQTLHYSLLAKSIYPWADALPKDVFMEYVVPFAVANEPRTDYRQLLFDSLRDSLKEWERSLDANQIMSGEEVQTSMKQAVKVINTRLWSILGKPNKPIVFNAGLTPRIYDPLSVIAYGHSSCTGLAILLIAALRSVGIAARLAGSPAWWGDADNGNHSWVEVFLPGEDGGKWIFLEPTPGIAEGDEDTADADDLDRDPCKRWFCHSSRFNGTTRVYATMYTKSESSLFHPMAWGVGDEGVVGVNRSDYYTGVCGACL</sequence>
<feature type="domain" description="Transglutaminase-like" evidence="2">
    <location>
        <begin position="236"/>
        <end position="301"/>
    </location>
</feature>
<dbReference type="AlphaFoldDB" id="A0ABD3NEZ6"/>
<dbReference type="PANTHER" id="PTHR35532">
    <property type="entry name" value="SIMILAR TO POLYHYDROXYALKANOATE DEPOLYMERASE"/>
    <property type="match status" value="1"/>
</dbReference>
<dbReference type="EMBL" id="JALLPJ020001184">
    <property type="protein sequence ID" value="KAL3774625.1"/>
    <property type="molecule type" value="Genomic_DNA"/>
</dbReference>
<comment type="caution">
    <text evidence="3">The sequence shown here is derived from an EMBL/GenBank/DDBJ whole genome shotgun (WGS) entry which is preliminary data.</text>
</comment>
<evidence type="ECO:0000313" key="3">
    <source>
        <dbReference type="EMBL" id="KAL3774625.1"/>
    </source>
</evidence>
<evidence type="ECO:0000256" key="1">
    <source>
        <dbReference type="SAM" id="SignalP"/>
    </source>
</evidence>
<reference evidence="3 4" key="1">
    <citation type="submission" date="2024-10" db="EMBL/GenBank/DDBJ databases">
        <title>Updated reference genomes for cyclostephanoid diatoms.</title>
        <authorList>
            <person name="Roberts W.R."/>
            <person name="Alverson A.J."/>
        </authorList>
    </citation>
    <scope>NUCLEOTIDE SEQUENCE [LARGE SCALE GENOMIC DNA]</scope>
    <source>
        <strain evidence="3 4">AJA010-31</strain>
    </source>
</reference>
<feature type="chain" id="PRO_5044755521" description="Transglutaminase-like domain-containing protein" evidence="1">
    <location>
        <begin position="22"/>
        <end position="379"/>
    </location>
</feature>
<proteinExistence type="predicted"/>
<gene>
    <name evidence="3" type="ORF">ACHAWO_001996</name>
</gene>
<dbReference type="Proteomes" id="UP001530400">
    <property type="component" value="Unassembled WGS sequence"/>
</dbReference>
<name>A0ABD3NEZ6_9STRA</name>
<evidence type="ECO:0000259" key="2">
    <source>
        <dbReference type="SMART" id="SM00460"/>
    </source>
</evidence>
<dbReference type="PANTHER" id="PTHR35532:SF5">
    <property type="entry name" value="CARBOHYDRATE-BINDING DOMAIN-CONTAINING PROTEIN"/>
    <property type="match status" value="1"/>
</dbReference>
<evidence type="ECO:0000313" key="4">
    <source>
        <dbReference type="Proteomes" id="UP001530400"/>
    </source>
</evidence>
<feature type="signal peptide" evidence="1">
    <location>
        <begin position="1"/>
        <end position="21"/>
    </location>
</feature>
<organism evidence="3 4">
    <name type="scientific">Cyclotella atomus</name>
    <dbReference type="NCBI Taxonomy" id="382360"/>
    <lineage>
        <taxon>Eukaryota</taxon>
        <taxon>Sar</taxon>
        <taxon>Stramenopiles</taxon>
        <taxon>Ochrophyta</taxon>
        <taxon>Bacillariophyta</taxon>
        <taxon>Coscinodiscophyceae</taxon>
        <taxon>Thalassiosirophycidae</taxon>
        <taxon>Stephanodiscales</taxon>
        <taxon>Stephanodiscaceae</taxon>
        <taxon>Cyclotella</taxon>
    </lineage>
</organism>
<accession>A0ABD3NEZ6</accession>
<dbReference type="Pfam" id="PF01841">
    <property type="entry name" value="Transglut_core"/>
    <property type="match status" value="1"/>
</dbReference>
<keyword evidence="4" id="KW-1185">Reference proteome</keyword>
<dbReference type="SUPFAM" id="SSF54001">
    <property type="entry name" value="Cysteine proteinases"/>
    <property type="match status" value="1"/>
</dbReference>
<protein>
    <recommendedName>
        <fullName evidence="2">Transglutaminase-like domain-containing protein</fullName>
    </recommendedName>
</protein>
<dbReference type="Gene3D" id="3.10.620.30">
    <property type="match status" value="1"/>
</dbReference>
<dbReference type="InterPro" id="IPR002931">
    <property type="entry name" value="Transglutaminase-like"/>
</dbReference>
<dbReference type="SMART" id="SM00460">
    <property type="entry name" value="TGc"/>
    <property type="match status" value="1"/>
</dbReference>
<keyword evidence="1" id="KW-0732">Signal</keyword>